<comment type="similarity">
    <text evidence="1">Belongs to the PPR family. PCMP-H subfamily.</text>
</comment>
<dbReference type="NCBIfam" id="TIGR00756">
    <property type="entry name" value="PPR"/>
    <property type="match status" value="5"/>
</dbReference>
<dbReference type="InterPro" id="IPR011990">
    <property type="entry name" value="TPR-like_helical_dom_sf"/>
</dbReference>
<evidence type="ECO:0000256" key="1">
    <source>
        <dbReference type="ARBA" id="ARBA00006643"/>
    </source>
</evidence>
<dbReference type="FunFam" id="1.25.40.10:FF:000690">
    <property type="entry name" value="Pentatricopeptide repeat-containing protein"/>
    <property type="match status" value="1"/>
</dbReference>
<dbReference type="Pfam" id="PF20431">
    <property type="entry name" value="E_motif"/>
    <property type="match status" value="1"/>
</dbReference>
<keyword evidence="2" id="KW-0677">Repeat</keyword>
<proteinExistence type="inferred from homology"/>
<dbReference type="FunFam" id="1.25.40.10:FF:000436">
    <property type="entry name" value="Pentatricopeptide repeat-containing protein At5g39350 family"/>
    <property type="match status" value="1"/>
</dbReference>
<evidence type="ECO:0000256" key="2">
    <source>
        <dbReference type="ARBA" id="ARBA00022737"/>
    </source>
</evidence>
<dbReference type="EMBL" id="WHWC01000019">
    <property type="protein sequence ID" value="KAG8363528.1"/>
    <property type="molecule type" value="Genomic_DNA"/>
</dbReference>
<dbReference type="FunFam" id="1.25.40.10:FF:000073">
    <property type="entry name" value="Pentatricopeptide repeat-containing protein chloroplastic"/>
    <property type="match status" value="1"/>
</dbReference>
<feature type="repeat" description="PPR" evidence="3">
    <location>
        <begin position="45"/>
        <end position="79"/>
    </location>
</feature>
<evidence type="ECO:0008006" key="6">
    <source>
        <dbReference type="Google" id="ProtNLM"/>
    </source>
</evidence>
<protein>
    <recommendedName>
        <fullName evidence="6">Pentatricopeptide repeat-containing protein</fullName>
    </recommendedName>
</protein>
<evidence type="ECO:0000313" key="4">
    <source>
        <dbReference type="EMBL" id="KAG8363528.1"/>
    </source>
</evidence>
<feature type="repeat" description="PPR" evidence="3">
    <location>
        <begin position="146"/>
        <end position="180"/>
    </location>
</feature>
<dbReference type="AlphaFoldDB" id="A0AAV6W1V7"/>
<evidence type="ECO:0000256" key="3">
    <source>
        <dbReference type="PROSITE-ProRule" id="PRU00708"/>
    </source>
</evidence>
<sequence length="471" mass="53430">MVHANVIKNGFVLDVYVANTLTRFYGVCGRVLDARKVFDGSPQRDLVTWTALIQGYVDNGFLLEGVEVFFDMCEVEVKADEKMMVVVISACAKLGDLRLGRRLHEYMRDRGVYVDVFVGNALVDMYLKCGDIESARVVFRRMLVKNLVSWNSMISGLAQSGEYRKALSVFREMRKEGVEPDEVTIVGILNSCANLGALELGKWIHAYVDKNRIKIEGHIGNSLVDMYAKCGSIDDALRVFSCIKRRDVFAYSGVIMGLAMHGKGEIALELFHEMCEIGLEPNEVIFIGVLTACCHSGLVNDGKKHFANMSKLYNIKPKIEHYGCRVDLLCRAGLINEAYEFVKNMPIEPDKFIWGSLLGACKIHGELELAERIMKKLLKVEPEKDGAYVLLSNLYASEKQWKNVMQIRKGMRERKIKKIPGCSSIELDGLVYEFRMGDKTHSRAKEIYMLLNTMKHHLYDCEYMVNGFELF</sequence>
<dbReference type="Proteomes" id="UP000826271">
    <property type="component" value="Unassembled WGS sequence"/>
</dbReference>
<dbReference type="InterPro" id="IPR046848">
    <property type="entry name" value="E_motif"/>
</dbReference>
<reference evidence="4" key="1">
    <citation type="submission" date="2019-10" db="EMBL/GenBank/DDBJ databases">
        <authorList>
            <person name="Zhang R."/>
            <person name="Pan Y."/>
            <person name="Wang J."/>
            <person name="Ma R."/>
            <person name="Yu S."/>
        </authorList>
    </citation>
    <scope>NUCLEOTIDE SEQUENCE</scope>
    <source>
        <strain evidence="4">LA-IB0</strain>
        <tissue evidence="4">Leaf</tissue>
    </source>
</reference>
<accession>A0AAV6W1V7</accession>
<comment type="caution">
    <text evidence="4">The sequence shown here is derived from an EMBL/GenBank/DDBJ whole genome shotgun (WGS) entry which is preliminary data.</text>
</comment>
<dbReference type="Pfam" id="PF13041">
    <property type="entry name" value="PPR_2"/>
    <property type="match status" value="2"/>
</dbReference>
<gene>
    <name evidence="4" type="ORF">BUALT_Bualt19G0031800</name>
</gene>
<dbReference type="GO" id="GO:0003729">
    <property type="term" value="F:mRNA binding"/>
    <property type="evidence" value="ECO:0007669"/>
    <property type="project" value="UniProtKB-ARBA"/>
</dbReference>
<organism evidence="4 5">
    <name type="scientific">Buddleja alternifolia</name>
    <dbReference type="NCBI Taxonomy" id="168488"/>
    <lineage>
        <taxon>Eukaryota</taxon>
        <taxon>Viridiplantae</taxon>
        <taxon>Streptophyta</taxon>
        <taxon>Embryophyta</taxon>
        <taxon>Tracheophyta</taxon>
        <taxon>Spermatophyta</taxon>
        <taxon>Magnoliopsida</taxon>
        <taxon>eudicotyledons</taxon>
        <taxon>Gunneridae</taxon>
        <taxon>Pentapetalae</taxon>
        <taxon>asterids</taxon>
        <taxon>lamiids</taxon>
        <taxon>Lamiales</taxon>
        <taxon>Scrophulariaceae</taxon>
        <taxon>Buddlejeae</taxon>
        <taxon>Buddleja</taxon>
    </lineage>
</organism>
<dbReference type="PANTHER" id="PTHR47926:SF537">
    <property type="entry name" value="PENTACOTRIPEPTIDE-REPEAT REGION OF PRORP DOMAIN-CONTAINING PROTEIN"/>
    <property type="match status" value="1"/>
</dbReference>
<feature type="repeat" description="PPR" evidence="3">
    <location>
        <begin position="80"/>
        <end position="114"/>
    </location>
</feature>
<dbReference type="SUPFAM" id="SSF48452">
    <property type="entry name" value="TPR-like"/>
    <property type="match status" value="1"/>
</dbReference>
<name>A0AAV6W1V7_9LAMI</name>
<dbReference type="InterPro" id="IPR046960">
    <property type="entry name" value="PPR_At4g14850-like_plant"/>
</dbReference>
<evidence type="ECO:0000313" key="5">
    <source>
        <dbReference type="Proteomes" id="UP000826271"/>
    </source>
</evidence>
<dbReference type="InterPro" id="IPR002885">
    <property type="entry name" value="PPR_rpt"/>
</dbReference>
<dbReference type="Gene3D" id="1.25.40.10">
    <property type="entry name" value="Tetratricopeptide repeat domain"/>
    <property type="match status" value="3"/>
</dbReference>
<dbReference type="GO" id="GO:0009451">
    <property type="term" value="P:RNA modification"/>
    <property type="evidence" value="ECO:0007669"/>
    <property type="project" value="InterPro"/>
</dbReference>
<keyword evidence="5" id="KW-1185">Reference proteome</keyword>
<dbReference type="PANTHER" id="PTHR47926">
    <property type="entry name" value="PENTATRICOPEPTIDE REPEAT-CONTAINING PROTEIN"/>
    <property type="match status" value="1"/>
</dbReference>
<dbReference type="Pfam" id="PF01535">
    <property type="entry name" value="PPR"/>
    <property type="match status" value="3"/>
</dbReference>
<dbReference type="PROSITE" id="PS51375">
    <property type="entry name" value="PPR"/>
    <property type="match status" value="4"/>
</dbReference>
<feature type="repeat" description="PPR" evidence="3">
    <location>
        <begin position="247"/>
        <end position="281"/>
    </location>
</feature>